<name>A0ABR3YK84_9PEZI</name>
<dbReference type="SUPFAM" id="SSF56112">
    <property type="entry name" value="Protein kinase-like (PK-like)"/>
    <property type="match status" value="1"/>
</dbReference>
<dbReference type="Gene3D" id="1.10.510.10">
    <property type="entry name" value="Transferase(Phosphotransferase) domain 1"/>
    <property type="match status" value="1"/>
</dbReference>
<evidence type="ECO:0000313" key="2">
    <source>
        <dbReference type="EMBL" id="KAL1888730.1"/>
    </source>
</evidence>
<reference evidence="2 3" key="1">
    <citation type="journal article" date="2024" name="IMA Fungus">
        <title>IMA Genome - F19 : A genome assembly and annotation guide to empower mycologists, including annotated draft genome sequences of Ceratocystis pirilliformis, Diaporthe australafricana, Fusarium ophioides, Paecilomyces lecythidis, and Sporothrix stenoceras.</title>
        <authorList>
            <person name="Aylward J."/>
            <person name="Wilson A.M."/>
            <person name="Visagie C.M."/>
            <person name="Spraker J."/>
            <person name="Barnes I."/>
            <person name="Buitendag C."/>
            <person name="Ceriani C."/>
            <person name="Del Mar Angel L."/>
            <person name="du Plessis D."/>
            <person name="Fuchs T."/>
            <person name="Gasser K."/>
            <person name="Kramer D."/>
            <person name="Li W."/>
            <person name="Munsamy K."/>
            <person name="Piso A."/>
            <person name="Price J.L."/>
            <person name="Sonnekus B."/>
            <person name="Thomas C."/>
            <person name="van der Nest A."/>
            <person name="van Dijk A."/>
            <person name="van Heerden A."/>
            <person name="van Vuuren N."/>
            <person name="Yilmaz N."/>
            <person name="Duong T.A."/>
            <person name="van der Merwe N.A."/>
            <person name="Wingfield M.J."/>
            <person name="Wingfield B.D."/>
        </authorList>
    </citation>
    <scope>NUCLEOTIDE SEQUENCE [LARGE SCALE GENOMIC DNA]</scope>
    <source>
        <strain evidence="2 3">CMW 5346</strain>
    </source>
</reference>
<feature type="compositionally biased region" description="Basic and acidic residues" evidence="1">
    <location>
        <begin position="211"/>
        <end position="238"/>
    </location>
</feature>
<comment type="caution">
    <text evidence="2">The sequence shown here is derived from an EMBL/GenBank/DDBJ whole genome shotgun (WGS) entry which is preliminary data.</text>
</comment>
<dbReference type="EMBL" id="JAWCUI010000086">
    <property type="protein sequence ID" value="KAL1888730.1"/>
    <property type="molecule type" value="Genomic_DNA"/>
</dbReference>
<gene>
    <name evidence="2" type="ORF">Sste5346_009355</name>
</gene>
<evidence type="ECO:0008006" key="4">
    <source>
        <dbReference type="Google" id="ProtNLM"/>
    </source>
</evidence>
<evidence type="ECO:0000313" key="3">
    <source>
        <dbReference type="Proteomes" id="UP001583186"/>
    </source>
</evidence>
<feature type="region of interest" description="Disordered" evidence="1">
    <location>
        <begin position="211"/>
        <end position="273"/>
    </location>
</feature>
<accession>A0ABR3YK84</accession>
<organism evidence="2 3">
    <name type="scientific">Sporothrix stenoceras</name>
    <dbReference type="NCBI Taxonomy" id="5173"/>
    <lineage>
        <taxon>Eukaryota</taxon>
        <taxon>Fungi</taxon>
        <taxon>Dikarya</taxon>
        <taxon>Ascomycota</taxon>
        <taxon>Pezizomycotina</taxon>
        <taxon>Sordariomycetes</taxon>
        <taxon>Sordariomycetidae</taxon>
        <taxon>Ophiostomatales</taxon>
        <taxon>Ophiostomataceae</taxon>
        <taxon>Sporothrix</taxon>
    </lineage>
</organism>
<feature type="compositionally biased region" description="Basic residues" evidence="1">
    <location>
        <begin position="262"/>
        <end position="273"/>
    </location>
</feature>
<sequence>MASIGGTCSLHSRKSLDDETEATLWQPANVWDDMPDSISERLERNDGKVDPWAPKHVYVPKQLVDFVDTGPNLHIKIGDPEGAYFVDNPPSGQRTPWALRAPELFFAKNISDATKDGRQLDLRSRLYFRESKSGERIPYCANLGGMDEVGSDEEPFVPDPYPMEKFFNDAAPNLAKADEGVQIKKLIRQILQYHPTKRPTVAEILEDRGLKESDDVKEKEKKKETEKEKGNDSSKYGDNDDEAAYEYDADEYDEDDIEKMLQRTRKGKGKEKA</sequence>
<feature type="compositionally biased region" description="Acidic residues" evidence="1">
    <location>
        <begin position="239"/>
        <end position="257"/>
    </location>
</feature>
<evidence type="ECO:0000256" key="1">
    <source>
        <dbReference type="SAM" id="MobiDB-lite"/>
    </source>
</evidence>
<dbReference type="Proteomes" id="UP001583186">
    <property type="component" value="Unassembled WGS sequence"/>
</dbReference>
<keyword evidence="3" id="KW-1185">Reference proteome</keyword>
<protein>
    <recommendedName>
        <fullName evidence="4">Protein kinase domain-containing protein</fullName>
    </recommendedName>
</protein>
<dbReference type="InterPro" id="IPR011009">
    <property type="entry name" value="Kinase-like_dom_sf"/>
</dbReference>
<proteinExistence type="predicted"/>